<dbReference type="SUPFAM" id="SSF81383">
    <property type="entry name" value="F-box domain"/>
    <property type="match status" value="1"/>
</dbReference>
<evidence type="ECO:0000313" key="3">
    <source>
        <dbReference type="Proteomes" id="UP000823388"/>
    </source>
</evidence>
<feature type="domain" description="F-box" evidence="1">
    <location>
        <begin position="20"/>
        <end position="62"/>
    </location>
</feature>
<dbReference type="SMART" id="SM00256">
    <property type="entry name" value="FBOX"/>
    <property type="match status" value="1"/>
</dbReference>
<dbReference type="InterPro" id="IPR001810">
    <property type="entry name" value="F-box_dom"/>
</dbReference>
<organism evidence="2 3">
    <name type="scientific">Panicum virgatum</name>
    <name type="common">Blackwell switchgrass</name>
    <dbReference type="NCBI Taxonomy" id="38727"/>
    <lineage>
        <taxon>Eukaryota</taxon>
        <taxon>Viridiplantae</taxon>
        <taxon>Streptophyta</taxon>
        <taxon>Embryophyta</taxon>
        <taxon>Tracheophyta</taxon>
        <taxon>Spermatophyta</taxon>
        <taxon>Magnoliopsida</taxon>
        <taxon>Liliopsida</taxon>
        <taxon>Poales</taxon>
        <taxon>Poaceae</taxon>
        <taxon>PACMAD clade</taxon>
        <taxon>Panicoideae</taxon>
        <taxon>Panicodae</taxon>
        <taxon>Paniceae</taxon>
        <taxon>Panicinae</taxon>
        <taxon>Panicum</taxon>
        <taxon>Panicum sect. Hiantes</taxon>
    </lineage>
</organism>
<evidence type="ECO:0000259" key="1">
    <source>
        <dbReference type="SMART" id="SM00256"/>
    </source>
</evidence>
<dbReference type="Gene3D" id="1.20.1280.50">
    <property type="match status" value="1"/>
</dbReference>
<proteinExistence type="predicted"/>
<accession>A0A8T0XKE8</accession>
<dbReference type="Pfam" id="PF08268">
    <property type="entry name" value="FBA_3"/>
    <property type="match status" value="1"/>
</dbReference>
<gene>
    <name evidence="2" type="ORF">PVAP13_1KG196200</name>
</gene>
<evidence type="ECO:0000313" key="2">
    <source>
        <dbReference type="EMBL" id="KAG2657693.1"/>
    </source>
</evidence>
<dbReference type="AlphaFoldDB" id="A0A8T0XKE8"/>
<name>A0A8T0XKE8_PANVG</name>
<dbReference type="NCBIfam" id="TIGR01640">
    <property type="entry name" value="F_box_assoc_1"/>
    <property type="match status" value="1"/>
</dbReference>
<reference evidence="2" key="1">
    <citation type="submission" date="2020-05" db="EMBL/GenBank/DDBJ databases">
        <title>WGS assembly of Panicum virgatum.</title>
        <authorList>
            <person name="Lovell J.T."/>
            <person name="Jenkins J."/>
            <person name="Shu S."/>
            <person name="Juenger T.E."/>
            <person name="Schmutz J."/>
        </authorList>
    </citation>
    <scope>NUCLEOTIDE SEQUENCE</scope>
    <source>
        <strain evidence="2">AP13</strain>
    </source>
</reference>
<comment type="caution">
    <text evidence="2">The sequence shown here is derived from an EMBL/GenBank/DDBJ whole genome shotgun (WGS) entry which is preliminary data.</text>
</comment>
<dbReference type="InterPro" id="IPR050796">
    <property type="entry name" value="SCF_F-box_component"/>
</dbReference>
<dbReference type="PANTHER" id="PTHR31672">
    <property type="entry name" value="BNACNNG10540D PROTEIN"/>
    <property type="match status" value="1"/>
</dbReference>
<dbReference type="EMBL" id="CM029037">
    <property type="protein sequence ID" value="KAG2657693.1"/>
    <property type="molecule type" value="Genomic_DNA"/>
</dbReference>
<dbReference type="InterPro" id="IPR036047">
    <property type="entry name" value="F-box-like_dom_sf"/>
</dbReference>
<keyword evidence="3" id="KW-1185">Reference proteome</keyword>
<sequence length="385" mass="44337">MVESASAGRTRIRRAASPVLPEELVVWEILVRLPAKALLRCRAVCRPWLRLITSDPDFLRAHHLRQPSLPLVFFHNHISFYSRDLVDAAVDAFDLRRSPAERQPVLRFNDCNHHRHFEVRASCDELLLLSLSDGCFYICNPATRHIAGLYPHGSSGEYRVLYREMKRKRCHDGGNVYYVLTVGSSAEPRCIGCPVTSPSMERSLTYISHLPAILLRSCLHWGQRFLKHELIAFDTVAESFRRISAPADYNWAWSDLFDMDGMLGVSSVNESETMVELWVLQDYKMEVWSLKYQIKLPVAGMRTIAKNCSFDVLVVSQNGDMLVYCDNASHLFHCSSNGKLLQKFQWDRVFLMVTGHWFKESLCRHSFFHNQNHGVVKQPRFFCGL</sequence>
<dbReference type="Pfam" id="PF12937">
    <property type="entry name" value="F-box-like"/>
    <property type="match status" value="1"/>
</dbReference>
<dbReference type="InterPro" id="IPR017451">
    <property type="entry name" value="F-box-assoc_interact_dom"/>
</dbReference>
<dbReference type="InterPro" id="IPR013187">
    <property type="entry name" value="F-box-assoc_dom_typ3"/>
</dbReference>
<dbReference type="Proteomes" id="UP000823388">
    <property type="component" value="Chromosome 1K"/>
</dbReference>
<protein>
    <recommendedName>
        <fullName evidence="1">F-box domain-containing protein</fullName>
    </recommendedName>
</protein>
<dbReference type="PANTHER" id="PTHR31672:SF2">
    <property type="entry name" value="F-BOX DOMAIN-CONTAINING PROTEIN"/>
    <property type="match status" value="1"/>
</dbReference>
<dbReference type="CDD" id="cd22157">
    <property type="entry name" value="F-box_AtFBW1-like"/>
    <property type="match status" value="1"/>
</dbReference>